<name>A0ACC1R252_9HYPO</name>
<protein>
    <submittedName>
        <fullName evidence="1">Uncharacterized protein</fullName>
    </submittedName>
</protein>
<reference evidence="1" key="1">
    <citation type="submission" date="2022-07" db="EMBL/GenBank/DDBJ databases">
        <title>Genome Sequence of Lecanicillium saksenae.</title>
        <authorList>
            <person name="Buettner E."/>
        </authorList>
    </citation>
    <scope>NUCLEOTIDE SEQUENCE</scope>
    <source>
        <strain evidence="1">VT-O1</strain>
    </source>
</reference>
<dbReference type="EMBL" id="JANAKD010000185">
    <property type="protein sequence ID" value="KAJ3496489.1"/>
    <property type="molecule type" value="Genomic_DNA"/>
</dbReference>
<evidence type="ECO:0000313" key="1">
    <source>
        <dbReference type="EMBL" id="KAJ3496489.1"/>
    </source>
</evidence>
<organism evidence="1 2">
    <name type="scientific">Lecanicillium saksenae</name>
    <dbReference type="NCBI Taxonomy" id="468837"/>
    <lineage>
        <taxon>Eukaryota</taxon>
        <taxon>Fungi</taxon>
        <taxon>Dikarya</taxon>
        <taxon>Ascomycota</taxon>
        <taxon>Pezizomycotina</taxon>
        <taxon>Sordariomycetes</taxon>
        <taxon>Hypocreomycetidae</taxon>
        <taxon>Hypocreales</taxon>
        <taxon>Cordycipitaceae</taxon>
        <taxon>Lecanicillium</taxon>
    </lineage>
</organism>
<evidence type="ECO:0000313" key="2">
    <source>
        <dbReference type="Proteomes" id="UP001148737"/>
    </source>
</evidence>
<dbReference type="Proteomes" id="UP001148737">
    <property type="component" value="Unassembled WGS sequence"/>
</dbReference>
<comment type="caution">
    <text evidence="1">The sequence shown here is derived from an EMBL/GenBank/DDBJ whole genome shotgun (WGS) entry which is preliminary data.</text>
</comment>
<sequence>MSGNNVEFAALTYAIYKLGAVLVPLNPSFNASQVIAALRLLGVKVLIISAITDLAYKPGFGRSNESLLSEVLTELSAGTAHNGTENTLDAVIVIDNTHNHPNETFTYPQSERVVMYESLLHGTERSPDLPLDLDANDTATIQFTSGTTSSPKAAMLSHRSILNNALFIAQRMGMESFDRVVVPPPLFHCFGSVLGYLAVAATGATILFPSPAFDPRATVEMCCKYNATGLYGVTTMMLAVLDSLPECGTPTSLRKGIVAGSTVPEALMQRIYDKLGLEDLVICYGMTETSPVSCMTSPFDPFEKRCSSVGRPMPHTLVKIVNPLNRSRVMPINKPGELAISGYLVMKGYYGNQEQTDAVRVMEPNGPVTTAWMYSGDEAIMDENGYVSITGRIKDLIIRGGENVHPLEIENCLLQLPGIMEAAVVGIPDDRLGETICAFIILHRGWNFSQECGTINTSDVFDETTEYQVSKHAIQRWIRVKLSSHLVPKAIFHVGELPKTASGKVQKFVLRQWASDMNKAS</sequence>
<gene>
    <name evidence="1" type="ORF">NLG97_g2619</name>
</gene>
<keyword evidence="2" id="KW-1185">Reference proteome</keyword>
<proteinExistence type="predicted"/>
<accession>A0ACC1R252</accession>